<organism evidence="2 4">
    <name type="scientific">Bursaphelenchus xylophilus</name>
    <name type="common">Pinewood nematode worm</name>
    <name type="synonym">Aphelenchoides xylophilus</name>
    <dbReference type="NCBI Taxonomy" id="6326"/>
    <lineage>
        <taxon>Eukaryota</taxon>
        <taxon>Metazoa</taxon>
        <taxon>Ecdysozoa</taxon>
        <taxon>Nematoda</taxon>
        <taxon>Chromadorea</taxon>
        <taxon>Rhabditida</taxon>
        <taxon>Tylenchina</taxon>
        <taxon>Tylenchomorpha</taxon>
        <taxon>Aphelenchoidea</taxon>
        <taxon>Aphelenchoididae</taxon>
        <taxon>Bursaphelenchus</taxon>
    </lineage>
</organism>
<sequence>MQVKEGGLTVTLLELSDVLATVKRGEKRTDTIEMIGIITLIVREGRYIGLGSSGAEKHLDEEKRCCPDPKADHYLNYRSVLPR</sequence>
<dbReference type="AlphaFoldDB" id="A0A1I7RQ48"/>
<evidence type="ECO:0000313" key="1">
    <source>
        <dbReference type="EMBL" id="CAD5215373.1"/>
    </source>
</evidence>
<dbReference type="WBParaSite" id="BXY_0284000.1">
    <property type="protein sequence ID" value="BXY_0284000.1"/>
    <property type="gene ID" value="BXY_0284000"/>
</dbReference>
<dbReference type="EMBL" id="CAJFDI010000002">
    <property type="protein sequence ID" value="CAD5215373.1"/>
    <property type="molecule type" value="Genomic_DNA"/>
</dbReference>
<dbReference type="Proteomes" id="UP000582659">
    <property type="component" value="Unassembled WGS sequence"/>
</dbReference>
<proteinExistence type="predicted"/>
<reference evidence="1" key="2">
    <citation type="submission" date="2020-09" db="EMBL/GenBank/DDBJ databases">
        <authorList>
            <person name="Kikuchi T."/>
        </authorList>
    </citation>
    <scope>NUCLEOTIDE SEQUENCE</scope>
    <source>
        <strain evidence="1">Ka4C1</strain>
    </source>
</reference>
<evidence type="ECO:0000313" key="2">
    <source>
        <dbReference type="Proteomes" id="UP000095284"/>
    </source>
</evidence>
<evidence type="ECO:0000313" key="4">
    <source>
        <dbReference type="WBParaSite" id="BXY_0284000.1"/>
    </source>
</evidence>
<dbReference type="Proteomes" id="UP000659654">
    <property type="component" value="Unassembled WGS sequence"/>
</dbReference>
<accession>A0A1I7RQ48</accession>
<dbReference type="Proteomes" id="UP000095284">
    <property type="component" value="Unplaced"/>
</dbReference>
<dbReference type="EMBL" id="CAJFCV020000002">
    <property type="protein sequence ID" value="CAG9097153.1"/>
    <property type="molecule type" value="Genomic_DNA"/>
</dbReference>
<keyword evidence="3" id="KW-1185">Reference proteome</keyword>
<name>A0A1I7RQ48_BURXY</name>
<reference evidence="4" key="1">
    <citation type="submission" date="2016-11" db="UniProtKB">
        <authorList>
            <consortium name="WormBaseParasite"/>
        </authorList>
    </citation>
    <scope>IDENTIFICATION</scope>
</reference>
<evidence type="ECO:0000313" key="3">
    <source>
        <dbReference type="Proteomes" id="UP000659654"/>
    </source>
</evidence>
<protein>
    <submittedName>
        <fullName evidence="1">(pine wood nematode) hypothetical protein</fullName>
    </submittedName>
</protein>
<gene>
    <name evidence="1" type="ORF">BXYJ_LOCUS3997</name>
</gene>